<evidence type="ECO:0000313" key="4">
    <source>
        <dbReference type="Proteomes" id="UP000010483"/>
    </source>
</evidence>
<dbReference type="SUPFAM" id="SSF55724">
    <property type="entry name" value="Mog1p/PsbP-like"/>
    <property type="match status" value="1"/>
</dbReference>
<dbReference type="PANTHER" id="PTHR31407">
    <property type="match status" value="1"/>
</dbReference>
<dbReference type="GO" id="GO:0009654">
    <property type="term" value="C:photosystem II oxygen evolving complex"/>
    <property type="evidence" value="ECO:0007669"/>
    <property type="project" value="InterPro"/>
</dbReference>
<dbReference type="Gene3D" id="3.40.1000.10">
    <property type="entry name" value="Mog1/PsbP, alpha/beta/alpha sandwich"/>
    <property type="match status" value="1"/>
</dbReference>
<dbReference type="STRING" id="292563.Cyast_0178"/>
<evidence type="ECO:0000313" key="3">
    <source>
        <dbReference type="EMBL" id="AFZ46161.1"/>
    </source>
</evidence>
<dbReference type="eggNOG" id="ENOG502ZCA9">
    <property type="taxonomic scope" value="Bacteria"/>
</dbReference>
<protein>
    <submittedName>
        <fullName evidence="3">Photosystem II oxygen evolving complex protein PsbP</fullName>
    </submittedName>
</protein>
<dbReference type="Pfam" id="PF01789">
    <property type="entry name" value="PsbP"/>
    <property type="match status" value="1"/>
</dbReference>
<evidence type="ECO:0000256" key="1">
    <source>
        <dbReference type="SAM" id="SignalP"/>
    </source>
</evidence>
<feature type="chain" id="PRO_5003938791" evidence="1">
    <location>
        <begin position="19"/>
        <end position="185"/>
    </location>
</feature>
<proteinExistence type="predicted"/>
<dbReference type="InterPro" id="IPR002683">
    <property type="entry name" value="PsbP_C"/>
</dbReference>
<accession>K9YGS6</accession>
<dbReference type="InterPro" id="IPR016123">
    <property type="entry name" value="Mog1/PsbP_a/b/a-sand"/>
</dbReference>
<keyword evidence="4" id="KW-1185">Reference proteome</keyword>
<feature type="domain" description="PsbP C-terminal" evidence="2">
    <location>
        <begin position="25"/>
        <end position="181"/>
    </location>
</feature>
<dbReference type="GO" id="GO:0019898">
    <property type="term" value="C:extrinsic component of membrane"/>
    <property type="evidence" value="ECO:0007669"/>
    <property type="project" value="InterPro"/>
</dbReference>
<dbReference type="BioCyc" id="CSTA292563:G1353-180-MONOMER"/>
<dbReference type="GO" id="GO:0005509">
    <property type="term" value="F:calcium ion binding"/>
    <property type="evidence" value="ECO:0007669"/>
    <property type="project" value="InterPro"/>
</dbReference>
<dbReference type="AlphaFoldDB" id="K9YGS6"/>
<reference evidence="4" key="1">
    <citation type="journal article" date="2013" name="Proc. Natl. Acad. Sci. U.S.A.">
        <title>Improving the coverage of the cyanobacterial phylum using diversity-driven genome sequencing.</title>
        <authorList>
            <person name="Shih P.M."/>
            <person name="Wu D."/>
            <person name="Latifi A."/>
            <person name="Axen S.D."/>
            <person name="Fewer D.P."/>
            <person name="Talla E."/>
            <person name="Calteau A."/>
            <person name="Cai F."/>
            <person name="Tandeau de Marsac N."/>
            <person name="Rippka R."/>
            <person name="Herdman M."/>
            <person name="Sivonen K."/>
            <person name="Coursin T."/>
            <person name="Laurent T."/>
            <person name="Goodwin L."/>
            <person name="Nolan M."/>
            <person name="Davenport K.W."/>
            <person name="Han C.S."/>
            <person name="Rubin E.M."/>
            <person name="Eisen J.A."/>
            <person name="Woyke T."/>
            <person name="Gugger M."/>
            <person name="Kerfeld C.A."/>
        </authorList>
    </citation>
    <scope>NUCLEOTIDE SEQUENCE [LARGE SCALE GENOMIC DNA]</scope>
    <source>
        <strain evidence="4">ATCC 29140 / PCC 7202</strain>
    </source>
</reference>
<gene>
    <name evidence="3" type="ordered locus">Cyast_0178</name>
</gene>
<dbReference type="GO" id="GO:0015979">
    <property type="term" value="P:photosynthesis"/>
    <property type="evidence" value="ECO:0007669"/>
    <property type="project" value="InterPro"/>
</dbReference>
<dbReference type="PROSITE" id="PS51257">
    <property type="entry name" value="PROKAR_LIPOPROTEIN"/>
    <property type="match status" value="1"/>
</dbReference>
<dbReference type="KEGG" id="csn:Cyast_0178"/>
<organism evidence="3 4">
    <name type="scientific">Cyanobacterium stanieri (strain ATCC 29140 / PCC 7202)</name>
    <dbReference type="NCBI Taxonomy" id="292563"/>
    <lineage>
        <taxon>Bacteria</taxon>
        <taxon>Bacillati</taxon>
        <taxon>Cyanobacteriota</taxon>
        <taxon>Cyanophyceae</taxon>
        <taxon>Oscillatoriophycideae</taxon>
        <taxon>Chroococcales</taxon>
        <taxon>Geminocystaceae</taxon>
        <taxon>Cyanobacterium</taxon>
    </lineage>
</organism>
<dbReference type="HOGENOM" id="CLU_039569_2_0_3"/>
<dbReference type="PATRIC" id="fig|292563.3.peg.186"/>
<name>K9YGS6_CYASC</name>
<dbReference type="PANTHER" id="PTHR31407:SF16">
    <property type="entry name" value="PSBP DOMAIN-CONTAINING PROTEIN 7, CHLOROPLASTIC"/>
    <property type="match status" value="1"/>
</dbReference>
<dbReference type="NCBIfam" id="NF040946">
    <property type="entry name" value="PSII_PsbP"/>
    <property type="match status" value="1"/>
</dbReference>
<dbReference type="Proteomes" id="UP000010483">
    <property type="component" value="Chromosome"/>
</dbReference>
<feature type="signal peptide" evidence="1">
    <location>
        <begin position="1"/>
        <end position="18"/>
    </location>
</feature>
<evidence type="ECO:0000259" key="2">
    <source>
        <dbReference type="Pfam" id="PF01789"/>
    </source>
</evidence>
<keyword evidence="1" id="KW-0732">Signal</keyword>
<sequence>MIKRLISLLLIAVTFTLASCSASMSGLQRYTDAIDGYQFLYPNGWMPVEVQNASDGVDVVYRDFIERTENLSVIISEVNENKDLSDLGSPTDVGYRFMKMVNQNQDSGRNAELISADKREVDGKDYYILEYRVKLGEDQYRHNLASVVTNNGKLFTFNISTKESRWDNVSELFRIVANSFSLASY</sequence>
<dbReference type="EMBL" id="CP003940">
    <property type="protein sequence ID" value="AFZ46161.1"/>
    <property type="molecule type" value="Genomic_DNA"/>
</dbReference>